<dbReference type="PANTHER" id="PTHR31190">
    <property type="entry name" value="DNA-BINDING DOMAIN"/>
    <property type="match status" value="1"/>
</dbReference>
<evidence type="ECO:0000256" key="7">
    <source>
        <dbReference type="ARBA" id="ARBA00023242"/>
    </source>
</evidence>
<feature type="domain" description="AP2/ERF" evidence="8">
    <location>
        <begin position="112"/>
        <end position="170"/>
    </location>
</feature>
<dbReference type="AlphaFoldDB" id="A0A8T3AVA6"/>
<keyword evidence="10" id="KW-1185">Reference proteome</keyword>
<evidence type="ECO:0000256" key="2">
    <source>
        <dbReference type="ARBA" id="ARBA00022745"/>
    </source>
</evidence>
<dbReference type="EMBL" id="JAGYWB010000013">
    <property type="protein sequence ID" value="KAI0500259.1"/>
    <property type="molecule type" value="Genomic_DNA"/>
</dbReference>
<dbReference type="PANTHER" id="PTHR31190:SF499">
    <property type="entry name" value="ETHYLENE-RESPONSIVE TRANSCRIPTION FACTOR ERF105"/>
    <property type="match status" value="1"/>
</dbReference>
<dbReference type="GO" id="GO:0009873">
    <property type="term" value="P:ethylene-activated signaling pathway"/>
    <property type="evidence" value="ECO:0007669"/>
    <property type="project" value="UniProtKB-KW"/>
</dbReference>
<organism evidence="9 10">
    <name type="scientific">Dendrobium nobile</name>
    <name type="common">Orchid</name>
    <dbReference type="NCBI Taxonomy" id="94219"/>
    <lineage>
        <taxon>Eukaryota</taxon>
        <taxon>Viridiplantae</taxon>
        <taxon>Streptophyta</taxon>
        <taxon>Embryophyta</taxon>
        <taxon>Tracheophyta</taxon>
        <taxon>Spermatophyta</taxon>
        <taxon>Magnoliopsida</taxon>
        <taxon>Liliopsida</taxon>
        <taxon>Asparagales</taxon>
        <taxon>Orchidaceae</taxon>
        <taxon>Epidendroideae</taxon>
        <taxon>Malaxideae</taxon>
        <taxon>Dendrobiinae</taxon>
        <taxon>Dendrobium</taxon>
    </lineage>
</organism>
<dbReference type="FunFam" id="3.30.730.10:FF:000001">
    <property type="entry name" value="Ethylene-responsive transcription factor 2"/>
    <property type="match status" value="1"/>
</dbReference>
<dbReference type="InterPro" id="IPR036955">
    <property type="entry name" value="AP2/ERF_dom_sf"/>
</dbReference>
<dbReference type="PROSITE" id="PS51032">
    <property type="entry name" value="AP2_ERF"/>
    <property type="match status" value="1"/>
</dbReference>
<dbReference type="InterPro" id="IPR016177">
    <property type="entry name" value="DNA-bd_dom_sf"/>
</dbReference>
<dbReference type="SMR" id="A0A8T3AVA6"/>
<accession>A0A8T3AVA6</accession>
<protein>
    <recommendedName>
        <fullName evidence="8">AP2/ERF domain-containing protein</fullName>
    </recommendedName>
</protein>
<dbReference type="SMART" id="SM00380">
    <property type="entry name" value="AP2"/>
    <property type="match status" value="1"/>
</dbReference>
<evidence type="ECO:0000313" key="10">
    <source>
        <dbReference type="Proteomes" id="UP000829196"/>
    </source>
</evidence>
<keyword evidence="6" id="KW-0804">Transcription</keyword>
<dbReference type="Proteomes" id="UP000829196">
    <property type="component" value="Unassembled WGS sequence"/>
</dbReference>
<dbReference type="CDD" id="cd00018">
    <property type="entry name" value="AP2"/>
    <property type="match status" value="1"/>
</dbReference>
<evidence type="ECO:0000256" key="4">
    <source>
        <dbReference type="ARBA" id="ARBA00023125"/>
    </source>
</evidence>
<keyword evidence="7" id="KW-0539">Nucleus</keyword>
<name>A0A8T3AVA6_DENNO</name>
<keyword evidence="3" id="KW-0805">Transcription regulation</keyword>
<dbReference type="GO" id="GO:0005634">
    <property type="term" value="C:nucleus"/>
    <property type="evidence" value="ECO:0007669"/>
    <property type="project" value="UniProtKB-SubCell"/>
</dbReference>
<evidence type="ECO:0000313" key="9">
    <source>
        <dbReference type="EMBL" id="KAI0500259.1"/>
    </source>
</evidence>
<dbReference type="SUPFAM" id="SSF54171">
    <property type="entry name" value="DNA-binding domain"/>
    <property type="match status" value="1"/>
</dbReference>
<comment type="subcellular location">
    <subcellularLocation>
        <location evidence="1">Nucleus</location>
    </subcellularLocation>
</comment>
<dbReference type="InterPro" id="IPR001471">
    <property type="entry name" value="AP2/ERF_dom"/>
</dbReference>
<proteinExistence type="predicted"/>
<dbReference type="InterPro" id="IPR044808">
    <property type="entry name" value="ERF_plant"/>
</dbReference>
<dbReference type="Pfam" id="PF00847">
    <property type="entry name" value="AP2"/>
    <property type="match status" value="1"/>
</dbReference>
<comment type="caution">
    <text evidence="9">The sequence shown here is derived from an EMBL/GenBank/DDBJ whole genome shotgun (WGS) entry which is preliminary data.</text>
</comment>
<evidence type="ECO:0000256" key="3">
    <source>
        <dbReference type="ARBA" id="ARBA00023015"/>
    </source>
</evidence>
<evidence type="ECO:0000256" key="6">
    <source>
        <dbReference type="ARBA" id="ARBA00023163"/>
    </source>
</evidence>
<sequence length="251" mass="27671">MPSSNSSPLDQLFPAAGTSLNDILEAIPTPPPVPAPAPADITISDYLDSPEPFTSEFKVVDSPVSMIRSGRNTPPSSPSELRLTLNIPRPAAPKVEWIEPSGSGPDWIEGRRYRGVRQRPWGKFAAEIRDSKRKGSRVWLGTFDTAVEAARAYDCAAFEMRGSKAILNFPNEVRSSPEKRKRKEEEEPQMLAVKMQRTEEAQRNLPDGEVLTPSSWTAVWESADVKGLFSLPPLSPISPHPTLGFPQLMVI</sequence>
<dbReference type="GO" id="GO:0000976">
    <property type="term" value="F:transcription cis-regulatory region binding"/>
    <property type="evidence" value="ECO:0007669"/>
    <property type="project" value="UniProtKB-ARBA"/>
</dbReference>
<evidence type="ECO:0000256" key="1">
    <source>
        <dbReference type="ARBA" id="ARBA00004123"/>
    </source>
</evidence>
<dbReference type="Gene3D" id="3.30.730.10">
    <property type="entry name" value="AP2/ERF domain"/>
    <property type="match status" value="1"/>
</dbReference>
<evidence type="ECO:0000259" key="8">
    <source>
        <dbReference type="PROSITE" id="PS51032"/>
    </source>
</evidence>
<dbReference type="OrthoDB" id="674504at2759"/>
<reference evidence="9" key="1">
    <citation type="journal article" date="2022" name="Front. Genet.">
        <title>Chromosome-Scale Assembly of the Dendrobium nobile Genome Provides Insights Into the Molecular Mechanism of the Biosynthesis of the Medicinal Active Ingredient of Dendrobium.</title>
        <authorList>
            <person name="Xu Q."/>
            <person name="Niu S.-C."/>
            <person name="Li K.-L."/>
            <person name="Zheng P.-J."/>
            <person name="Zhang X.-J."/>
            <person name="Jia Y."/>
            <person name="Liu Y."/>
            <person name="Niu Y.-X."/>
            <person name="Yu L.-H."/>
            <person name="Chen D.-F."/>
            <person name="Zhang G.-Q."/>
        </authorList>
    </citation>
    <scope>NUCLEOTIDE SEQUENCE</scope>
    <source>
        <tissue evidence="9">Leaf</tissue>
    </source>
</reference>
<dbReference type="GO" id="GO:0006950">
    <property type="term" value="P:response to stress"/>
    <property type="evidence" value="ECO:0007669"/>
    <property type="project" value="UniProtKB-ARBA"/>
</dbReference>
<dbReference type="GO" id="GO:0003700">
    <property type="term" value="F:DNA-binding transcription factor activity"/>
    <property type="evidence" value="ECO:0007669"/>
    <property type="project" value="InterPro"/>
</dbReference>
<gene>
    <name evidence="9" type="ORF">KFK09_018469</name>
</gene>
<keyword evidence="2" id="KW-0936">Ethylene signaling pathway</keyword>
<dbReference type="PRINTS" id="PR00367">
    <property type="entry name" value="ETHRSPELEMNT"/>
</dbReference>
<keyword evidence="5" id="KW-0010">Activator</keyword>
<keyword evidence="4" id="KW-0238">DNA-binding</keyword>
<evidence type="ECO:0000256" key="5">
    <source>
        <dbReference type="ARBA" id="ARBA00023159"/>
    </source>
</evidence>